<dbReference type="AlphaFoldDB" id="A0A8J7YWQ0"/>
<dbReference type="Gene3D" id="3.40.50.10390">
    <property type="entry name" value="Gingipain r, domain 1"/>
    <property type="match status" value="1"/>
</dbReference>
<dbReference type="EMBL" id="JAACQH010000043">
    <property type="protein sequence ID" value="NCS91240.1"/>
    <property type="molecule type" value="Genomic_DNA"/>
</dbReference>
<dbReference type="InterPro" id="IPR029030">
    <property type="entry name" value="Caspase-like_dom_sf"/>
</dbReference>
<dbReference type="InterPro" id="IPR039448">
    <property type="entry name" value="Beta_helix"/>
</dbReference>
<dbReference type="SMART" id="SM00710">
    <property type="entry name" value="PbH1"/>
    <property type="match status" value="5"/>
</dbReference>
<dbReference type="SUPFAM" id="SSF51126">
    <property type="entry name" value="Pectin lyase-like"/>
    <property type="match status" value="1"/>
</dbReference>
<evidence type="ECO:0000313" key="3">
    <source>
        <dbReference type="Proteomes" id="UP000738826"/>
    </source>
</evidence>
<dbReference type="InterPro" id="IPR012334">
    <property type="entry name" value="Pectin_lyas_fold"/>
</dbReference>
<gene>
    <name evidence="2" type="ORF">GW779_02295</name>
</gene>
<dbReference type="Pfam" id="PF13229">
    <property type="entry name" value="Beta_helix"/>
    <property type="match status" value="1"/>
</dbReference>
<evidence type="ECO:0000313" key="2">
    <source>
        <dbReference type="EMBL" id="NCS91240.1"/>
    </source>
</evidence>
<name>A0A8J7YWQ0_9ARCH</name>
<organism evidence="2 3">
    <name type="scientific">Candidatus Altarchaeum hamiconexum</name>
    <dbReference type="NCBI Taxonomy" id="1803513"/>
    <lineage>
        <taxon>Archaea</taxon>
        <taxon>Candidatus Altarchaeota</taxon>
        <taxon>Candidatus Altiarchaeia</taxon>
        <taxon>Candidatus Altarchaeales</taxon>
        <taxon>Candidatus Altarchaeaceae</taxon>
        <taxon>Candidatus Altarchaeum</taxon>
    </lineage>
</organism>
<dbReference type="Proteomes" id="UP000738826">
    <property type="component" value="Unassembled WGS sequence"/>
</dbReference>
<dbReference type="InterPro" id="IPR029031">
    <property type="entry name" value="Gingipain_N_sf"/>
</dbReference>
<protein>
    <recommendedName>
        <fullName evidence="1">Right handed beta helix domain-containing protein</fullName>
    </recommendedName>
</protein>
<accession>A0A8J7YWQ0</accession>
<reference evidence="2" key="1">
    <citation type="submission" date="2019-11" db="EMBL/GenBank/DDBJ databases">
        <title>Lipid analysis of CO2-rich subsurface aquifers suggests an autotrophy-based deep biosphere with lysolipids enriched in CPR bacteria.</title>
        <authorList>
            <person name="Probst A.J."/>
            <person name="Elling F.J."/>
            <person name="Castelle C.J."/>
            <person name="Zhu Q."/>
            <person name="Elvert M."/>
            <person name="Birarda G."/>
            <person name="Holman H.-Y."/>
            <person name="Lane K.R."/>
            <person name="Ladd B."/>
            <person name="Ryan M.C."/>
            <person name="Woyke T."/>
            <person name="Hinrichs K.-U."/>
            <person name="Banfield J.F."/>
        </authorList>
    </citation>
    <scope>NUCLEOTIDE SEQUENCE</scope>
    <source>
        <strain evidence="2">CG_2015-04_33_537</strain>
    </source>
</reference>
<proteinExistence type="predicted"/>
<evidence type="ECO:0000259" key="1">
    <source>
        <dbReference type="Pfam" id="PF13229"/>
    </source>
</evidence>
<dbReference type="SUPFAM" id="SSF52129">
    <property type="entry name" value="Caspase-like"/>
    <property type="match status" value="1"/>
</dbReference>
<dbReference type="InterPro" id="IPR006626">
    <property type="entry name" value="PbH1"/>
</dbReference>
<dbReference type="Gene3D" id="2.160.20.10">
    <property type="entry name" value="Single-stranded right-handed beta-helix, Pectin lyase-like"/>
    <property type="match status" value="1"/>
</dbReference>
<comment type="caution">
    <text evidence="2">The sequence shown here is derived from an EMBL/GenBank/DDBJ whole genome shotgun (WGS) entry which is preliminary data.</text>
</comment>
<feature type="domain" description="Right handed beta helix" evidence="1">
    <location>
        <begin position="764"/>
        <end position="918"/>
    </location>
</feature>
<sequence length="1013" mass="114259">MNAKILLVFGIIFCLFPAAYGENFSKIIIITPDELNSQAQELGKFYNQNIPTEIYKISDFENFLELDVGFMGYNDDSLCAWEQVKNYEHTGKFNYTLAKKIRKFLSQQNSSYVILFGNTTAIPPSYYYFDKYYYDPTDKYNLWVPTDLFYAVFDEENLTMKHAAGRILVSNEQDASAMVEKIKNYNKTISKIGLFGGKIFNGDDEYMDEISALHTLQNLNLNYTKFFETDGNFTSSKLADALKNYDLVFHFGHGSGVSACFSNKCVWGNLNTNSSAIFVSVACMNGAYDSATIPIWDYFSKSFAENLLKNDSITYVGGSRVNYGAARITLNNGSADNYDVGDMNEILEYFMTSKKNTTGEAYIDAFERMKNDGLDEYRLRTIMEFVLLGSPLLKFKKNNFHFTKENLTINISKNSRKTIGSNYYGIDGTLPVFYINDTVNISCLSSLNEDAFIKVIYTINSNTIIGGANLLNFSPDTKGLYLIKCTNRDEKRFYFKVENNVTYVSIIDAMAGYHTPDNNNNSLYDSFNVWVKVNVTESGTYTVSGKIDVAGAYIASASNTTYLTKGVNGVVLCFDGKNIRSSKKDGNFNINVEIYKDNDRQDKATKCCSPYYKYTDFESSASSFIKFSDIYEYGVNVTVDITKNGTYTINGDVYCNKSNVEDVYYEKNLTEGINEISIFFNKSAVAGKCAFGGTKFSFKNVTLRFNNSNHNDDFRCVALTTTYPELSYGNCCCDSCEKCAKKLVDANCNEINLTFDINFADGTCINLVNSANKSFDCNKHKIKGFFGYNYGINLKNSQNITIRNCAITNFFEGIKIDNANNIYLFNNSISSNRDNGIYIKNSACLFVANNSVFSNKWHGVSLDNLSNSTIAGNFINLNKNVGIYVYGSLLDITNNTILNNYMGIISYYSNLTINANTIRKNKNFDIYSVNWLLSYGDNNTCDKYDGWKDNSTDKGCVTKCRYPEDIFDVVEMLEYLSGEKGYGEIGVCVDANNDGFENLSDALEIITKIMREY</sequence>
<dbReference type="InterPro" id="IPR011050">
    <property type="entry name" value="Pectin_lyase_fold/virulence"/>
</dbReference>